<dbReference type="OrthoDB" id="7779207at2"/>
<proteinExistence type="predicted"/>
<gene>
    <name evidence="1" type="ORF">SAMN05421757_11230</name>
</gene>
<dbReference type="GO" id="GO:0005509">
    <property type="term" value="F:calcium ion binding"/>
    <property type="evidence" value="ECO:0007669"/>
    <property type="project" value="InterPro"/>
</dbReference>
<evidence type="ECO:0008006" key="3">
    <source>
        <dbReference type="Google" id="ProtNLM"/>
    </source>
</evidence>
<accession>A0A239M3E1</accession>
<protein>
    <recommendedName>
        <fullName evidence="3">Hemolysin-type calcium-binding repeat-containing protein</fullName>
    </recommendedName>
</protein>
<dbReference type="InterPro" id="IPR011049">
    <property type="entry name" value="Serralysin-like_metalloprot_C"/>
</dbReference>
<dbReference type="EMBL" id="FZOY01000012">
    <property type="protein sequence ID" value="SNT36643.1"/>
    <property type="molecule type" value="Genomic_DNA"/>
</dbReference>
<name>A0A239M3E1_9RHOB</name>
<organism evidence="1 2">
    <name type="scientific">Tropicimonas sediminicola</name>
    <dbReference type="NCBI Taxonomy" id="1031541"/>
    <lineage>
        <taxon>Bacteria</taxon>
        <taxon>Pseudomonadati</taxon>
        <taxon>Pseudomonadota</taxon>
        <taxon>Alphaproteobacteria</taxon>
        <taxon>Rhodobacterales</taxon>
        <taxon>Roseobacteraceae</taxon>
        <taxon>Tropicimonas</taxon>
    </lineage>
</organism>
<evidence type="ECO:0000313" key="2">
    <source>
        <dbReference type="Proteomes" id="UP000198426"/>
    </source>
</evidence>
<evidence type="ECO:0000313" key="1">
    <source>
        <dbReference type="EMBL" id="SNT36643.1"/>
    </source>
</evidence>
<sequence>MSFHQIYSGPGGRDFPNGSEYSTVISGMRMTWFDPSTGTAAFESSLGYFHIPRLTARISGDPLPGYYSSPFSNAAGGTSYYNVAKNSHVDRINFQYTAIQNDGGGTGGNGVQLNEISGRTIFDLIGNQDTLHISLGDTDSINGNRIDLRKFSAERYEVFGGEASDVVFGGTSNSIVHLRGGADKYTGVSDKGALSSGQVAPVEYVYGDSGDDRLHGGRWKDYLFGGADNDVLIGGKGGDYLDGGEGDRDTVRFSKSWTEGRKNFSMDGQDVIARVDGADRIRNVEFAKFSDKTMPLVNWKFVIGRWDDGNAQVELYQNDIQIRSIPAYFDDATPIPNGSYGAMVRFKPSSTPGIIADGKNWRIELSDQEDGTTTVLGDGVSPKRTAIQIHKGGSTQSSDGCIVLPGSDLRQLLFPLTEALADAGPVDTLGGKKTYQLIFPLSVELYGNVAQPTLERAGGKVKKVEAGDAGSVRFALDDGANDSITKRVYLEYDLKSAGAKAAKIATSIRKGKGVESVEFDGDRLKVELKESHDSFKFNFQSKTVGRADFTLVDADFMRWKNGDWVRQSQEKWQMKKLMDFSALDFGVQIYESPDELSI</sequence>
<dbReference type="InterPro" id="IPR001343">
    <property type="entry name" value="Hemolysn_Ca-bd"/>
</dbReference>
<dbReference type="Proteomes" id="UP000198426">
    <property type="component" value="Unassembled WGS sequence"/>
</dbReference>
<reference evidence="1 2" key="1">
    <citation type="submission" date="2017-06" db="EMBL/GenBank/DDBJ databases">
        <authorList>
            <person name="Kim H.J."/>
            <person name="Triplett B.A."/>
        </authorList>
    </citation>
    <scope>NUCLEOTIDE SEQUENCE [LARGE SCALE GENOMIC DNA]</scope>
    <source>
        <strain evidence="1 2">DSM 29339</strain>
    </source>
</reference>
<dbReference type="AlphaFoldDB" id="A0A239M3E1"/>
<dbReference type="SUPFAM" id="SSF51120">
    <property type="entry name" value="beta-Roll"/>
    <property type="match status" value="1"/>
</dbReference>
<dbReference type="Gene3D" id="2.150.10.10">
    <property type="entry name" value="Serralysin-like metalloprotease, C-terminal"/>
    <property type="match status" value="1"/>
</dbReference>
<dbReference type="RefSeq" id="WP_141134957.1">
    <property type="nucleotide sequence ID" value="NZ_FZOY01000012.1"/>
</dbReference>
<keyword evidence="2" id="KW-1185">Reference proteome</keyword>
<dbReference type="Pfam" id="PF00353">
    <property type="entry name" value="HemolysinCabind"/>
    <property type="match status" value="3"/>
</dbReference>